<protein>
    <submittedName>
        <fullName evidence="2">Uncharacterized protein</fullName>
    </submittedName>
</protein>
<proteinExistence type="predicted"/>
<name>A0ABQ9INC0_9NEOP</name>
<feature type="region of interest" description="Disordered" evidence="1">
    <location>
        <begin position="225"/>
        <end position="326"/>
    </location>
</feature>
<dbReference type="Proteomes" id="UP001159363">
    <property type="component" value="Chromosome 1"/>
</dbReference>
<sequence length="942" mass="103881">METSASSNYARFGVSVTAAVRGSSARELPTSVRLHDLPYCRLAQCYGWYKTIRSGACKCQSPAIHAWCSTIFCCFLYALYRVLCLYQLRAGATVAEWLAFSPPSKANRAQSPARPPDFRKWESCRTLPLVGGFSRGYPVSPAPAFRRSSILTSITLIGSQDLAVKSRPNLFTHSLACPCDGTFARGLNEVAVGCCIMQVCGCGFRGVLPGAREPRDGRQNAIASRHVEETSQRKPQSSAGHAKSSAGQTKFSPPSPLHIQHDSQLDRQTPGVAHTPQTWRRWPATSRKEVHQSALWQRTRSTRVANQTRGPFLESSRDQSENGHAQIKEGSTPFRLCIGAAGGAVVRLRALAETLNQGSIPSEVSLPHSRVWIIVPDVIHWSASFLRLSLFPPPLHSGATPSSSHFTLIGRPNISTPLAHEFGASSFGVIFKLSLVEAEEYPESRTLAGLQKNCDGDVGECNVSVAMQFSAAVPSGTHKKKPRERERERERDRWVLDKAACQNIQSLASSPHRIYLADTNVPWGSRLVRRRPAVREVLGSNPSRPLISLQAQPRTLISPLPIPTVQGAAVVEWLDCSPPTKANWVLRSPAGSYMDFRKWELSRVFSGTSRFPCPLLPVTFHAYFASPSLALKISMIIAVQITPVTHSNRVCRRNTCGMMLAHAVWTATHSSLLFVGAGSSVRIDLPCTSRKYSSEVAIAAVETLQDTPRTSPGELGTDDALVALSRQLAGHPHIQGRRIAGSIYHWRDGERSGVTDMREEGQSALLRPGDASSACRRTMNTRDVTSVIFWGFARCSSRLSRTTPCLWKIPLPLRLSSRRRTSAQLRIYNAAPQTEMNKDGHEEAREGDRPPERFTRLLKNILNMLGSMSVTLSHSLPGQSHCLLSDVHRLYLLVVVVARCSDETTHLALMVLRESRLLTQNHAAAYIAQLTWPRRFFAPRIA</sequence>
<evidence type="ECO:0000313" key="2">
    <source>
        <dbReference type="EMBL" id="KAJ8898171.1"/>
    </source>
</evidence>
<comment type="caution">
    <text evidence="2">The sequence shown here is derived from an EMBL/GenBank/DDBJ whole genome shotgun (WGS) entry which is preliminary data.</text>
</comment>
<feature type="compositionally biased region" description="Polar residues" evidence="1">
    <location>
        <begin position="233"/>
        <end position="252"/>
    </location>
</feature>
<evidence type="ECO:0000313" key="3">
    <source>
        <dbReference type="Proteomes" id="UP001159363"/>
    </source>
</evidence>
<dbReference type="EMBL" id="JARBHB010000001">
    <property type="protein sequence ID" value="KAJ8898171.1"/>
    <property type="molecule type" value="Genomic_DNA"/>
</dbReference>
<organism evidence="2 3">
    <name type="scientific">Dryococelus australis</name>
    <dbReference type="NCBI Taxonomy" id="614101"/>
    <lineage>
        <taxon>Eukaryota</taxon>
        <taxon>Metazoa</taxon>
        <taxon>Ecdysozoa</taxon>
        <taxon>Arthropoda</taxon>
        <taxon>Hexapoda</taxon>
        <taxon>Insecta</taxon>
        <taxon>Pterygota</taxon>
        <taxon>Neoptera</taxon>
        <taxon>Polyneoptera</taxon>
        <taxon>Phasmatodea</taxon>
        <taxon>Verophasmatodea</taxon>
        <taxon>Anareolatae</taxon>
        <taxon>Phasmatidae</taxon>
        <taxon>Eurycanthinae</taxon>
        <taxon>Dryococelus</taxon>
    </lineage>
</organism>
<reference evidence="2 3" key="1">
    <citation type="submission" date="2023-02" db="EMBL/GenBank/DDBJ databases">
        <title>LHISI_Scaffold_Assembly.</title>
        <authorList>
            <person name="Stuart O.P."/>
            <person name="Cleave R."/>
            <person name="Magrath M.J.L."/>
            <person name="Mikheyev A.S."/>
        </authorList>
    </citation>
    <scope>NUCLEOTIDE SEQUENCE [LARGE SCALE GENOMIC DNA]</scope>
    <source>
        <strain evidence="2">Daus_M_001</strain>
        <tissue evidence="2">Leg muscle</tissue>
    </source>
</reference>
<evidence type="ECO:0000256" key="1">
    <source>
        <dbReference type="SAM" id="MobiDB-lite"/>
    </source>
</evidence>
<gene>
    <name evidence="2" type="ORF">PR048_003531</name>
</gene>
<keyword evidence="3" id="KW-1185">Reference proteome</keyword>
<accession>A0ABQ9INC0</accession>
<feature type="compositionally biased region" description="Polar residues" evidence="1">
    <location>
        <begin position="294"/>
        <end position="309"/>
    </location>
</feature>